<sequence>MNKPIADKAPFDAGVEDLNEVVQQKLIDARTPGFQAEFDPDEAQLLGAFFEDALSEADALESCIDQAQSTDGGH</sequence>
<dbReference type="STRING" id="52441.SAMN05216302_102417"/>
<name>A0A1I4DZB8_9PROT</name>
<reference evidence="2" key="1">
    <citation type="submission" date="2016-10" db="EMBL/GenBank/DDBJ databases">
        <authorList>
            <person name="Varghese N."/>
            <person name="Submissions S."/>
        </authorList>
    </citation>
    <scope>NUCLEOTIDE SEQUENCE [LARGE SCALE GENOMIC DNA]</scope>
    <source>
        <strain evidence="2">Nm69</strain>
    </source>
</reference>
<accession>A0A1I4DZB8</accession>
<evidence type="ECO:0000313" key="2">
    <source>
        <dbReference type="Proteomes" id="UP000199533"/>
    </source>
</evidence>
<keyword evidence="2" id="KW-1185">Reference proteome</keyword>
<dbReference type="PIRSF" id="PIRSF017849">
    <property type="entry name" value="Conjugal_transfer_TraD"/>
    <property type="match status" value="1"/>
</dbReference>
<evidence type="ECO:0000313" key="1">
    <source>
        <dbReference type="EMBL" id="SFK98070.1"/>
    </source>
</evidence>
<dbReference type="Proteomes" id="UP000199533">
    <property type="component" value="Unassembled WGS sequence"/>
</dbReference>
<dbReference type="RefSeq" id="WP_090701197.1">
    <property type="nucleotide sequence ID" value="NZ_FOSP01000024.1"/>
</dbReference>
<gene>
    <name evidence="1" type="ORF">SAMN05216302_102417</name>
</gene>
<dbReference type="EMBL" id="FOSP01000024">
    <property type="protein sequence ID" value="SFK98070.1"/>
    <property type="molecule type" value="Genomic_DNA"/>
</dbReference>
<protein>
    <recommendedName>
        <fullName evidence="3">Conjugal transfer protein TraD</fullName>
    </recommendedName>
</protein>
<dbReference type="InterPro" id="IPR016703">
    <property type="entry name" value="Conjugal_tfr_TraD_b/g-type"/>
</dbReference>
<dbReference type="OrthoDB" id="7477520at2"/>
<dbReference type="AlphaFoldDB" id="A0A1I4DZB8"/>
<proteinExistence type="predicted"/>
<evidence type="ECO:0008006" key="3">
    <source>
        <dbReference type="Google" id="ProtNLM"/>
    </source>
</evidence>
<organism evidence="1 2">
    <name type="scientific">Nitrosomonas aestuarii</name>
    <dbReference type="NCBI Taxonomy" id="52441"/>
    <lineage>
        <taxon>Bacteria</taxon>
        <taxon>Pseudomonadati</taxon>
        <taxon>Pseudomonadota</taxon>
        <taxon>Betaproteobacteria</taxon>
        <taxon>Nitrosomonadales</taxon>
        <taxon>Nitrosomonadaceae</taxon>
        <taxon>Nitrosomonas</taxon>
    </lineage>
</organism>